<sequence>MQHIVCFCGMRQSRVYITKLMFPLTALICATVAGLATASSFCDQTTYSCSIVNDPIVVPFRGSEVHMSKSGYLFQSVEMSVQVKIGGPDALYGNTVVYTCGASTVSYTAASITGQTVLMCYEGTCAGTDCYVVLNHGNLDLPNIDVTHLVYKGTQGYAGTCYNSDTTCPSSVPAFTPYPVGPKAPQPATVSVPAVQPAGNGFCDVSQFTCSVVTYPVVVPFNGPEFHGRIAGDLYALNSQEMQVEMHFGKYGKYHLLDSVTYTCGAVNQTFTPSAVAKQEILSCNVGACATVDCYVVLALGTSEIDIVQLAYKANHGIGGACYGPDSSCPQPNIPATTVVPPTVPNVVVPANNLPNDVTASTAGSQSTYTATRASATATSVPQQQSASVPAETVLPSSAQEYVAPSPAVPAAVAPSAPTGYIPVGSYNLAVSGGARVSLNAWMFAVVMVLGAFTVM</sequence>
<organism evidence="1 2">
    <name type="scientific">Rhizoclosmatium globosum</name>
    <dbReference type="NCBI Taxonomy" id="329046"/>
    <lineage>
        <taxon>Eukaryota</taxon>
        <taxon>Fungi</taxon>
        <taxon>Fungi incertae sedis</taxon>
        <taxon>Chytridiomycota</taxon>
        <taxon>Chytridiomycota incertae sedis</taxon>
        <taxon>Chytridiomycetes</taxon>
        <taxon>Chytridiales</taxon>
        <taxon>Chytriomycetaceae</taxon>
        <taxon>Rhizoclosmatium</taxon>
    </lineage>
</organism>
<accession>A0A1Y2CG83</accession>
<evidence type="ECO:0000313" key="1">
    <source>
        <dbReference type="EMBL" id="ORY45946.1"/>
    </source>
</evidence>
<proteinExistence type="predicted"/>
<comment type="caution">
    <text evidence="1">The sequence shown here is derived from an EMBL/GenBank/DDBJ whole genome shotgun (WGS) entry which is preliminary data.</text>
</comment>
<evidence type="ECO:0000313" key="2">
    <source>
        <dbReference type="Proteomes" id="UP000193642"/>
    </source>
</evidence>
<gene>
    <name evidence="1" type="ORF">BCR33DRAFT_156284</name>
</gene>
<keyword evidence="2" id="KW-1185">Reference proteome</keyword>
<dbReference type="AlphaFoldDB" id="A0A1Y2CG83"/>
<name>A0A1Y2CG83_9FUNG</name>
<dbReference type="EMBL" id="MCGO01000018">
    <property type="protein sequence ID" value="ORY45946.1"/>
    <property type="molecule type" value="Genomic_DNA"/>
</dbReference>
<protein>
    <submittedName>
        <fullName evidence="1">Uncharacterized protein</fullName>
    </submittedName>
</protein>
<dbReference type="OrthoDB" id="2159277at2759"/>
<dbReference type="Proteomes" id="UP000193642">
    <property type="component" value="Unassembled WGS sequence"/>
</dbReference>
<reference evidence="1 2" key="1">
    <citation type="submission" date="2016-07" db="EMBL/GenBank/DDBJ databases">
        <title>Pervasive Adenine N6-methylation of Active Genes in Fungi.</title>
        <authorList>
            <consortium name="DOE Joint Genome Institute"/>
            <person name="Mondo S.J."/>
            <person name="Dannebaum R.O."/>
            <person name="Kuo R.C."/>
            <person name="Labutti K."/>
            <person name="Haridas S."/>
            <person name="Kuo A."/>
            <person name="Salamov A."/>
            <person name="Ahrendt S.R."/>
            <person name="Lipzen A."/>
            <person name="Sullivan W."/>
            <person name="Andreopoulos W.B."/>
            <person name="Clum A."/>
            <person name="Lindquist E."/>
            <person name="Daum C."/>
            <person name="Ramamoorthy G.K."/>
            <person name="Gryganskyi A."/>
            <person name="Culley D."/>
            <person name="Magnuson J.K."/>
            <person name="James T.Y."/>
            <person name="O'Malley M.A."/>
            <person name="Stajich J.E."/>
            <person name="Spatafora J.W."/>
            <person name="Visel A."/>
            <person name="Grigoriev I.V."/>
        </authorList>
    </citation>
    <scope>NUCLEOTIDE SEQUENCE [LARGE SCALE GENOMIC DNA]</scope>
    <source>
        <strain evidence="1 2">JEL800</strain>
    </source>
</reference>